<keyword evidence="4 7" id="KW-0067">ATP-binding</keyword>
<dbReference type="InterPro" id="IPR011545">
    <property type="entry name" value="DEAD/DEAH_box_helicase_dom"/>
</dbReference>
<evidence type="ECO:0000259" key="10">
    <source>
        <dbReference type="PROSITE" id="PS51194"/>
    </source>
</evidence>
<evidence type="ECO:0000313" key="13">
    <source>
        <dbReference type="Proteomes" id="UP001501094"/>
    </source>
</evidence>
<dbReference type="PANTHER" id="PTHR47959:SF1">
    <property type="entry name" value="ATP-DEPENDENT RNA HELICASE DBPA"/>
    <property type="match status" value="1"/>
</dbReference>
<protein>
    <submittedName>
        <fullName evidence="12">DEAD/DEAH box helicase</fullName>
    </submittedName>
</protein>
<keyword evidence="13" id="KW-1185">Reference proteome</keyword>
<feature type="region of interest" description="Disordered" evidence="8">
    <location>
        <begin position="674"/>
        <end position="717"/>
    </location>
</feature>
<dbReference type="CDD" id="cd18787">
    <property type="entry name" value="SF2_C_DEAD"/>
    <property type="match status" value="1"/>
</dbReference>
<evidence type="ECO:0000259" key="11">
    <source>
        <dbReference type="PROSITE" id="PS51195"/>
    </source>
</evidence>
<feature type="region of interest" description="Disordered" evidence="8">
    <location>
        <begin position="19"/>
        <end position="96"/>
    </location>
</feature>
<keyword evidence="3 7" id="KW-0347">Helicase</keyword>
<reference evidence="13" key="1">
    <citation type="journal article" date="2019" name="Int. J. Syst. Evol. Microbiol.">
        <title>The Global Catalogue of Microorganisms (GCM) 10K type strain sequencing project: providing services to taxonomists for standard genome sequencing and annotation.</title>
        <authorList>
            <consortium name="The Broad Institute Genomics Platform"/>
            <consortium name="The Broad Institute Genome Sequencing Center for Infectious Disease"/>
            <person name="Wu L."/>
            <person name="Ma J."/>
        </authorList>
    </citation>
    <scope>NUCLEOTIDE SEQUENCE [LARGE SCALE GENOMIC DNA]</scope>
    <source>
        <strain evidence="13">JCM 14326</strain>
    </source>
</reference>
<evidence type="ECO:0000259" key="9">
    <source>
        <dbReference type="PROSITE" id="PS51192"/>
    </source>
</evidence>
<dbReference type="InterPro" id="IPR000629">
    <property type="entry name" value="RNA-helicase_DEAD-box_CS"/>
</dbReference>
<dbReference type="PROSITE" id="PS51195">
    <property type="entry name" value="Q_MOTIF"/>
    <property type="match status" value="1"/>
</dbReference>
<evidence type="ECO:0000256" key="6">
    <source>
        <dbReference type="PROSITE-ProRule" id="PRU00552"/>
    </source>
</evidence>
<dbReference type="InterPro" id="IPR014014">
    <property type="entry name" value="RNA_helicase_DEAD_Q_motif"/>
</dbReference>
<accession>A0ABP4ZIV5</accession>
<evidence type="ECO:0000256" key="7">
    <source>
        <dbReference type="RuleBase" id="RU000492"/>
    </source>
</evidence>
<evidence type="ECO:0000256" key="1">
    <source>
        <dbReference type="ARBA" id="ARBA00022741"/>
    </source>
</evidence>
<evidence type="ECO:0000256" key="2">
    <source>
        <dbReference type="ARBA" id="ARBA00022801"/>
    </source>
</evidence>
<dbReference type="SMART" id="SM00490">
    <property type="entry name" value="HELICc"/>
    <property type="match status" value="1"/>
</dbReference>
<keyword evidence="1 7" id="KW-0547">Nucleotide-binding</keyword>
<dbReference type="CDD" id="cd00268">
    <property type="entry name" value="DEADc"/>
    <property type="match status" value="1"/>
</dbReference>
<keyword evidence="2 7" id="KW-0378">Hydrolase</keyword>
<dbReference type="EMBL" id="BAAANL010000002">
    <property type="protein sequence ID" value="GAA1856009.1"/>
    <property type="molecule type" value="Genomic_DNA"/>
</dbReference>
<dbReference type="Pfam" id="PF00270">
    <property type="entry name" value="DEAD"/>
    <property type="match status" value="1"/>
</dbReference>
<feature type="compositionally biased region" description="Low complexity" evidence="8">
    <location>
        <begin position="70"/>
        <end position="80"/>
    </location>
</feature>
<feature type="domain" description="DEAD-box RNA helicase Q" evidence="11">
    <location>
        <begin position="88"/>
        <end position="116"/>
    </location>
</feature>
<dbReference type="InterPro" id="IPR012677">
    <property type="entry name" value="Nucleotide-bd_a/b_plait_sf"/>
</dbReference>
<feature type="compositionally biased region" description="Basic and acidic residues" evidence="8">
    <location>
        <begin position="569"/>
        <end position="595"/>
    </location>
</feature>
<dbReference type="GO" id="GO:0004386">
    <property type="term" value="F:helicase activity"/>
    <property type="evidence" value="ECO:0007669"/>
    <property type="project" value="UniProtKB-KW"/>
</dbReference>
<comment type="similarity">
    <text evidence="5 7">Belongs to the DEAD box helicase family.</text>
</comment>
<dbReference type="InterPro" id="IPR005580">
    <property type="entry name" value="DbpA/CsdA_RNA-bd_dom"/>
</dbReference>
<sequence length="717" mass="76210">MYTPMPAAILTAPEMSEFSGAADDDALNDAVASAQPAESAPADDPENTVETITDETAPLETAPLETTSREVAPAAATEADAPAEEPELRFDSLPLPRPLLDATRDLGFTTPSDIQAAAIPPLLEGRDITGVAQTGTGKTAAFGLPLLAAVDASADVSGGHVQALVLAPTRELAMQVADAIESFATHLPGVRVEAVYGGSPYMPQQRALKHGVHVVVGTPGRVMDHMERGSLNLDGVRFLVLDEADEMLRMGFAEDVEQIFSQAPAKRQVALFSATMPPAIRRVADQHLNDPVEIAVTRQSSTVTSVRQTYAVVPFRHKTGSLVRVLATSDTDAAIVFTRTRGSAEDVGSALLAQGISAATISGDVAQKDREKIVERLRSGALDVLVATDVAARGLDVDRIGLVVNFDLPREPEAYVHRIGRTGRAGRTGEALTFVTPQEKGLLRRIERTVRTRLEEVEIPSPRDVSAHKFADLLKKVGPRREAGRLDLYASMLRTHLTEQAAAAAPADDAAGADATSGEGALVLDVEELVQTAAALAAMAVGDDGPQLRAEQEEYEREQARTRAASQRATRDGERHDRDGDRTGRRDGRGRERSGRAPGGPGTRYRVAVGHSHGVNPGGIVGALTGEGGLTGSDVGKIDIFGSFSLVDISAPLDEDTMARLSRARVAGQALRIQLDRGNPGGGRREGDRSDDRGERRGGFSRREGGRDRDRAPHRAR</sequence>
<dbReference type="PROSITE" id="PS51194">
    <property type="entry name" value="HELICASE_CTER"/>
    <property type="match status" value="1"/>
</dbReference>
<dbReference type="PANTHER" id="PTHR47959">
    <property type="entry name" value="ATP-DEPENDENT RNA HELICASE RHLE-RELATED"/>
    <property type="match status" value="1"/>
</dbReference>
<dbReference type="InterPro" id="IPR027417">
    <property type="entry name" value="P-loop_NTPase"/>
</dbReference>
<feature type="domain" description="Helicase C-terminal" evidence="10">
    <location>
        <begin position="321"/>
        <end position="466"/>
    </location>
</feature>
<dbReference type="Gene3D" id="3.40.50.300">
    <property type="entry name" value="P-loop containing nucleotide triphosphate hydrolases"/>
    <property type="match status" value="2"/>
</dbReference>
<dbReference type="InterPro" id="IPR014001">
    <property type="entry name" value="Helicase_ATP-bd"/>
</dbReference>
<feature type="domain" description="Helicase ATP-binding" evidence="9">
    <location>
        <begin position="119"/>
        <end position="294"/>
    </location>
</feature>
<gene>
    <name evidence="12" type="ORF">GCM10009751_11320</name>
</gene>
<dbReference type="Proteomes" id="UP001501094">
    <property type="component" value="Unassembled WGS sequence"/>
</dbReference>
<evidence type="ECO:0000256" key="4">
    <source>
        <dbReference type="ARBA" id="ARBA00022840"/>
    </source>
</evidence>
<evidence type="ECO:0000256" key="8">
    <source>
        <dbReference type="SAM" id="MobiDB-lite"/>
    </source>
</evidence>
<proteinExistence type="inferred from homology"/>
<evidence type="ECO:0000313" key="12">
    <source>
        <dbReference type="EMBL" id="GAA1856009.1"/>
    </source>
</evidence>
<dbReference type="InterPro" id="IPR001650">
    <property type="entry name" value="Helicase_C-like"/>
</dbReference>
<evidence type="ECO:0000256" key="5">
    <source>
        <dbReference type="ARBA" id="ARBA00038437"/>
    </source>
</evidence>
<dbReference type="PROSITE" id="PS51192">
    <property type="entry name" value="HELICASE_ATP_BIND_1"/>
    <property type="match status" value="1"/>
</dbReference>
<dbReference type="InterPro" id="IPR044742">
    <property type="entry name" value="DEAD/DEAH_RhlB"/>
</dbReference>
<dbReference type="InterPro" id="IPR050079">
    <property type="entry name" value="DEAD_box_RNA_helicase"/>
</dbReference>
<dbReference type="Gene3D" id="3.30.70.330">
    <property type="match status" value="1"/>
</dbReference>
<feature type="compositionally biased region" description="Basic and acidic residues" evidence="8">
    <location>
        <begin position="683"/>
        <end position="717"/>
    </location>
</feature>
<dbReference type="SMART" id="SM00487">
    <property type="entry name" value="DEXDc"/>
    <property type="match status" value="1"/>
</dbReference>
<feature type="region of interest" description="Disordered" evidence="8">
    <location>
        <begin position="551"/>
        <end position="611"/>
    </location>
</feature>
<name>A0ABP4ZIV5_9MICO</name>
<dbReference type="PROSITE" id="PS00039">
    <property type="entry name" value="DEAD_ATP_HELICASE"/>
    <property type="match status" value="1"/>
</dbReference>
<evidence type="ECO:0000256" key="3">
    <source>
        <dbReference type="ARBA" id="ARBA00022806"/>
    </source>
</evidence>
<dbReference type="Pfam" id="PF00271">
    <property type="entry name" value="Helicase_C"/>
    <property type="match status" value="1"/>
</dbReference>
<feature type="short sequence motif" description="Q motif" evidence="6">
    <location>
        <begin position="88"/>
        <end position="116"/>
    </location>
</feature>
<dbReference type="SUPFAM" id="SSF52540">
    <property type="entry name" value="P-loop containing nucleoside triphosphate hydrolases"/>
    <property type="match status" value="1"/>
</dbReference>
<dbReference type="Pfam" id="PF03880">
    <property type="entry name" value="DbpA"/>
    <property type="match status" value="1"/>
</dbReference>
<organism evidence="12 13">
    <name type="scientific">Myceligenerans crystallogenes</name>
    <dbReference type="NCBI Taxonomy" id="316335"/>
    <lineage>
        <taxon>Bacteria</taxon>
        <taxon>Bacillati</taxon>
        <taxon>Actinomycetota</taxon>
        <taxon>Actinomycetes</taxon>
        <taxon>Micrococcales</taxon>
        <taxon>Promicromonosporaceae</taxon>
        <taxon>Myceligenerans</taxon>
    </lineage>
</organism>
<comment type="caution">
    <text evidence="12">The sequence shown here is derived from an EMBL/GenBank/DDBJ whole genome shotgun (WGS) entry which is preliminary data.</text>
</comment>